<organism evidence="1 2">
    <name type="scientific">Conoideocrella luteorostrata</name>
    <dbReference type="NCBI Taxonomy" id="1105319"/>
    <lineage>
        <taxon>Eukaryota</taxon>
        <taxon>Fungi</taxon>
        <taxon>Dikarya</taxon>
        <taxon>Ascomycota</taxon>
        <taxon>Pezizomycotina</taxon>
        <taxon>Sordariomycetes</taxon>
        <taxon>Hypocreomycetidae</taxon>
        <taxon>Hypocreales</taxon>
        <taxon>Clavicipitaceae</taxon>
        <taxon>Conoideocrella</taxon>
    </lineage>
</organism>
<evidence type="ECO:0000313" key="1">
    <source>
        <dbReference type="EMBL" id="KAK2596784.1"/>
    </source>
</evidence>
<dbReference type="AlphaFoldDB" id="A0AAJ0CN55"/>
<name>A0AAJ0CN55_9HYPO</name>
<sequence>MFSPLLEAPPGWPLPDPSEDAQWYGEIWVKYPLKHSRTPSYFGQIFKTRSQFRVIMNEFCQAAYADVAKMSLARANTLRSRLITWFDGLPGQLQPKTTIRPAQLQLHHVRTLALHWAESRCTTTNNRRRNQKISPNPRPTLTIYATRFDAMDLFIVIPLVLAGSQCIEAINEQTPASQLETLRSTLILVTKGLSSQRRNHYLRKALFRVIRGRMRQQEAALLRETGSGRG</sequence>
<keyword evidence="2" id="KW-1185">Reference proteome</keyword>
<dbReference type="PANTHER" id="PTHR47256:SF1">
    <property type="entry name" value="ZN(II)2CYS6 TRANSCRIPTION FACTOR (EUROFUNG)"/>
    <property type="match status" value="1"/>
</dbReference>
<reference evidence="1" key="1">
    <citation type="submission" date="2023-06" db="EMBL/GenBank/DDBJ databases">
        <title>Conoideocrella luteorostrata (Hypocreales: Clavicipitaceae), a potential biocontrol fungus for elongate hemlock scale in United States Christmas tree production areas.</title>
        <authorList>
            <person name="Barrett H."/>
            <person name="Lovett B."/>
            <person name="Macias A.M."/>
            <person name="Stajich J.E."/>
            <person name="Kasson M.T."/>
        </authorList>
    </citation>
    <scope>NUCLEOTIDE SEQUENCE</scope>
    <source>
        <strain evidence="1">ARSEF 14590</strain>
    </source>
</reference>
<dbReference type="InterPro" id="IPR053187">
    <property type="entry name" value="Notoamide_regulator"/>
</dbReference>
<comment type="caution">
    <text evidence="1">The sequence shown here is derived from an EMBL/GenBank/DDBJ whole genome shotgun (WGS) entry which is preliminary data.</text>
</comment>
<dbReference type="EMBL" id="JASWJB010000109">
    <property type="protein sequence ID" value="KAK2596784.1"/>
    <property type="molecule type" value="Genomic_DNA"/>
</dbReference>
<dbReference type="Proteomes" id="UP001251528">
    <property type="component" value="Unassembled WGS sequence"/>
</dbReference>
<gene>
    <name evidence="1" type="ORF">QQS21_006112</name>
</gene>
<evidence type="ECO:0000313" key="2">
    <source>
        <dbReference type="Proteomes" id="UP001251528"/>
    </source>
</evidence>
<accession>A0AAJ0CN55</accession>
<protein>
    <submittedName>
        <fullName evidence="1">Uncharacterized protein</fullName>
    </submittedName>
</protein>
<proteinExistence type="predicted"/>
<dbReference type="PANTHER" id="PTHR47256">
    <property type="entry name" value="ZN(II)2CYS6 TRANSCRIPTION FACTOR (EUROFUNG)-RELATED"/>
    <property type="match status" value="1"/>
</dbReference>